<dbReference type="SUPFAM" id="SSF49785">
    <property type="entry name" value="Galactose-binding domain-like"/>
    <property type="match status" value="1"/>
</dbReference>
<evidence type="ECO:0000256" key="3">
    <source>
        <dbReference type="SAM" id="SignalP"/>
    </source>
</evidence>
<feature type="region of interest" description="Disordered" evidence="2">
    <location>
        <begin position="73"/>
        <end position="93"/>
    </location>
</feature>
<feature type="chain" id="PRO_5031259624" description="NADH:ubiquinone oxidoreductase intermediate-associated protein 30 domain-containing protein" evidence="3">
    <location>
        <begin position="21"/>
        <end position="366"/>
    </location>
</feature>
<protein>
    <recommendedName>
        <fullName evidence="4">NADH:ubiquinone oxidoreductase intermediate-associated protein 30 domain-containing protein</fullName>
    </recommendedName>
</protein>
<dbReference type="InterPro" id="IPR008979">
    <property type="entry name" value="Galactose-bd-like_sf"/>
</dbReference>
<gene>
    <name evidence="5" type="ORF">OAUR00152_LOCUS24890</name>
</gene>
<sequence length="366" mass="38787">MRPIVAYICAVGSLPLGVSGFTTPAAICGRRASFPHRQSLALKAAADSSNSDEQSISDDVLQSLTAKLERTKNEAAADAASAVPAPKPGKKDNDAMAFLRKVGRVGGAANKNFVNAVGSDEGTTGRQPPVDRESGAAGAPGQMRKSKSAYMECTASGTIDDLTEPFPSTSSGTEWRGVSDRVIGGISNGSVRRELDLEGRPCNVLAGRVSVRNGGGFVQMVTDLPLDPAIGSVDASDFDGIELDVICKHEPKKFNVHLRTPGTLRQESYRYTHDLAKNEGEPLADEGGAIQGGWSAWRTVRIPWSSFEGYCTDEEEPVCETMDASAIKRIGIVAMADEEEGKETGGFDAFLAVAGVRFYNALDLLL</sequence>
<reference evidence="5" key="1">
    <citation type="submission" date="2021-01" db="EMBL/GenBank/DDBJ databases">
        <authorList>
            <person name="Corre E."/>
            <person name="Pelletier E."/>
            <person name="Niang G."/>
            <person name="Scheremetjew M."/>
            <person name="Finn R."/>
            <person name="Kale V."/>
            <person name="Holt S."/>
            <person name="Cochrane G."/>
            <person name="Meng A."/>
            <person name="Brown T."/>
            <person name="Cohen L."/>
        </authorList>
    </citation>
    <scope>NUCLEOTIDE SEQUENCE</scope>
    <source>
        <strain evidence="5">Isolate 1302-5</strain>
    </source>
</reference>
<proteinExistence type="inferred from homology"/>
<accession>A0A7S4JAJ1</accession>
<evidence type="ECO:0000256" key="1">
    <source>
        <dbReference type="ARBA" id="ARBA00007884"/>
    </source>
</evidence>
<dbReference type="PANTHER" id="PTHR13194:SF19">
    <property type="entry name" value="NAD(P)-BINDING ROSSMANN-FOLD SUPERFAMILY PROTEIN"/>
    <property type="match status" value="1"/>
</dbReference>
<evidence type="ECO:0000259" key="4">
    <source>
        <dbReference type="Pfam" id="PF08547"/>
    </source>
</evidence>
<dbReference type="InterPro" id="IPR013857">
    <property type="entry name" value="NADH-UbQ_OxRdtase-assoc_prot30"/>
</dbReference>
<feature type="signal peptide" evidence="3">
    <location>
        <begin position="1"/>
        <end position="20"/>
    </location>
</feature>
<feature type="region of interest" description="Disordered" evidence="2">
    <location>
        <begin position="114"/>
        <end position="147"/>
    </location>
</feature>
<evidence type="ECO:0000313" key="5">
    <source>
        <dbReference type="EMBL" id="CAE2257482.1"/>
    </source>
</evidence>
<name>A0A7S4JAJ1_9STRA</name>
<dbReference type="AlphaFoldDB" id="A0A7S4JAJ1"/>
<organism evidence="5">
    <name type="scientific">Odontella aurita</name>
    <dbReference type="NCBI Taxonomy" id="265563"/>
    <lineage>
        <taxon>Eukaryota</taxon>
        <taxon>Sar</taxon>
        <taxon>Stramenopiles</taxon>
        <taxon>Ochrophyta</taxon>
        <taxon>Bacillariophyta</taxon>
        <taxon>Mediophyceae</taxon>
        <taxon>Biddulphiophycidae</taxon>
        <taxon>Eupodiscales</taxon>
        <taxon>Odontellaceae</taxon>
        <taxon>Odontella</taxon>
    </lineage>
</organism>
<dbReference type="InterPro" id="IPR039131">
    <property type="entry name" value="NDUFAF1"/>
</dbReference>
<feature type="domain" description="NADH:ubiquinone oxidoreductase intermediate-associated protein 30" evidence="4">
    <location>
        <begin position="166"/>
        <end position="279"/>
    </location>
</feature>
<comment type="similarity">
    <text evidence="1">Belongs to the CIA30 family.</text>
</comment>
<dbReference type="PANTHER" id="PTHR13194">
    <property type="entry name" value="COMPLEX I INTERMEDIATE-ASSOCIATED PROTEIN 30"/>
    <property type="match status" value="1"/>
</dbReference>
<evidence type="ECO:0000256" key="2">
    <source>
        <dbReference type="SAM" id="MobiDB-lite"/>
    </source>
</evidence>
<dbReference type="EMBL" id="HBKQ01036179">
    <property type="protein sequence ID" value="CAE2257482.1"/>
    <property type="molecule type" value="Transcribed_RNA"/>
</dbReference>
<keyword evidence="3" id="KW-0732">Signal</keyword>
<dbReference type="Pfam" id="PF08547">
    <property type="entry name" value="CIA30"/>
    <property type="match status" value="1"/>
</dbReference>